<dbReference type="OrthoDB" id="689350at2759"/>
<dbReference type="AlphaFoldDB" id="A0A2Z7CWB4"/>
<protein>
    <recommendedName>
        <fullName evidence="3">HMA domain-containing protein</fullName>
    </recommendedName>
</protein>
<dbReference type="GO" id="GO:0016020">
    <property type="term" value="C:membrane"/>
    <property type="evidence" value="ECO:0007669"/>
    <property type="project" value="UniProtKB-SubCell"/>
</dbReference>
<evidence type="ECO:0000313" key="4">
    <source>
        <dbReference type="EMBL" id="KZV51093.1"/>
    </source>
</evidence>
<dbReference type="Proteomes" id="UP000250235">
    <property type="component" value="Unassembled WGS sequence"/>
</dbReference>
<dbReference type="PANTHER" id="PTHR22814">
    <property type="entry name" value="COPPER TRANSPORT PROTEIN ATOX1-RELATED"/>
    <property type="match status" value="1"/>
</dbReference>
<keyword evidence="2" id="KW-0479">Metal-binding</keyword>
<dbReference type="SUPFAM" id="SSF55008">
    <property type="entry name" value="HMA, heavy metal-associated domain"/>
    <property type="match status" value="1"/>
</dbReference>
<evidence type="ECO:0000313" key="5">
    <source>
        <dbReference type="Proteomes" id="UP000250235"/>
    </source>
</evidence>
<evidence type="ECO:0000256" key="1">
    <source>
        <dbReference type="ARBA" id="ARBA00004170"/>
    </source>
</evidence>
<proteinExistence type="predicted"/>
<feature type="domain" description="HMA" evidence="3">
    <location>
        <begin position="1"/>
        <end position="59"/>
    </location>
</feature>
<gene>
    <name evidence="4" type="ORF">F511_01885</name>
</gene>
<evidence type="ECO:0000259" key="3">
    <source>
        <dbReference type="PROSITE" id="PS50846"/>
    </source>
</evidence>
<dbReference type="Gene3D" id="3.30.70.100">
    <property type="match status" value="1"/>
</dbReference>
<dbReference type="CDD" id="cd00371">
    <property type="entry name" value="HMA"/>
    <property type="match status" value="1"/>
</dbReference>
<reference evidence="4 5" key="1">
    <citation type="journal article" date="2015" name="Proc. Natl. Acad. Sci. U.S.A.">
        <title>The resurrection genome of Boea hygrometrica: A blueprint for survival of dehydration.</title>
        <authorList>
            <person name="Xiao L."/>
            <person name="Yang G."/>
            <person name="Zhang L."/>
            <person name="Yang X."/>
            <person name="Zhao S."/>
            <person name="Ji Z."/>
            <person name="Zhou Q."/>
            <person name="Hu M."/>
            <person name="Wang Y."/>
            <person name="Chen M."/>
            <person name="Xu Y."/>
            <person name="Jin H."/>
            <person name="Xiao X."/>
            <person name="Hu G."/>
            <person name="Bao F."/>
            <person name="Hu Y."/>
            <person name="Wan P."/>
            <person name="Li L."/>
            <person name="Deng X."/>
            <person name="Kuang T."/>
            <person name="Xiang C."/>
            <person name="Zhu J.K."/>
            <person name="Oliver M.J."/>
            <person name="He Y."/>
        </authorList>
    </citation>
    <scope>NUCLEOTIDE SEQUENCE [LARGE SCALE GENOMIC DNA]</scope>
    <source>
        <strain evidence="5">cv. XS01</strain>
    </source>
</reference>
<name>A0A2Z7CWB4_9LAMI</name>
<evidence type="ECO:0000256" key="2">
    <source>
        <dbReference type="ARBA" id="ARBA00022723"/>
    </source>
</evidence>
<dbReference type="GO" id="GO:0009626">
    <property type="term" value="P:plant-type hypersensitive response"/>
    <property type="evidence" value="ECO:0007669"/>
    <property type="project" value="UniProtKB-KW"/>
</dbReference>
<keyword evidence="5" id="KW-1185">Reference proteome</keyword>
<sequence length="142" mass="16291">MRVHMDCPGCERRVKKAISKLDGVENIDIDMDMQKVTVTGWADVKKVLKAARRSGRNAELWPFPYNPEYNGYSHHYDYYGSQANSLITEDFLAEPSSTYNYYEHGYNGHNHGYYKQPPYSTILDDRASTIFSDENATGCSIM</sequence>
<dbReference type="InterPro" id="IPR036163">
    <property type="entry name" value="HMA_dom_sf"/>
</dbReference>
<dbReference type="GO" id="GO:0046872">
    <property type="term" value="F:metal ion binding"/>
    <property type="evidence" value="ECO:0007669"/>
    <property type="project" value="UniProtKB-KW"/>
</dbReference>
<dbReference type="PROSITE" id="PS50846">
    <property type="entry name" value="HMA_2"/>
    <property type="match status" value="1"/>
</dbReference>
<dbReference type="PANTHER" id="PTHR22814:SF351">
    <property type="entry name" value="HEAVY METAL-ASSOCIATED ISOPRENYLATED PLANT PROTEIN 28"/>
    <property type="match status" value="1"/>
</dbReference>
<dbReference type="InterPro" id="IPR006121">
    <property type="entry name" value="HMA_dom"/>
</dbReference>
<dbReference type="EMBL" id="KQ992022">
    <property type="protein sequence ID" value="KZV51093.1"/>
    <property type="molecule type" value="Genomic_DNA"/>
</dbReference>
<accession>A0A2Z7CWB4</accession>
<comment type="subcellular location">
    <subcellularLocation>
        <location evidence="1">Membrane</location>
        <topology evidence="1">Peripheral membrane protein</topology>
    </subcellularLocation>
</comment>
<dbReference type="Pfam" id="PF00403">
    <property type="entry name" value="HMA"/>
    <property type="match status" value="1"/>
</dbReference>
<organism evidence="4 5">
    <name type="scientific">Dorcoceras hygrometricum</name>
    <dbReference type="NCBI Taxonomy" id="472368"/>
    <lineage>
        <taxon>Eukaryota</taxon>
        <taxon>Viridiplantae</taxon>
        <taxon>Streptophyta</taxon>
        <taxon>Embryophyta</taxon>
        <taxon>Tracheophyta</taxon>
        <taxon>Spermatophyta</taxon>
        <taxon>Magnoliopsida</taxon>
        <taxon>eudicotyledons</taxon>
        <taxon>Gunneridae</taxon>
        <taxon>Pentapetalae</taxon>
        <taxon>asterids</taxon>
        <taxon>lamiids</taxon>
        <taxon>Lamiales</taxon>
        <taxon>Gesneriaceae</taxon>
        <taxon>Didymocarpoideae</taxon>
        <taxon>Trichosporeae</taxon>
        <taxon>Loxocarpinae</taxon>
        <taxon>Dorcoceras</taxon>
    </lineage>
</organism>